<keyword evidence="4" id="KW-0547">Nucleotide-binding</keyword>
<evidence type="ECO:0000256" key="2">
    <source>
        <dbReference type="ARBA" id="ARBA00022448"/>
    </source>
</evidence>
<dbReference type="InterPro" id="IPR005890">
    <property type="entry name" value="NO3_transporter_ATP-bd-like"/>
</dbReference>
<evidence type="ECO:0000313" key="9">
    <source>
        <dbReference type="Proteomes" id="UP001155483"/>
    </source>
</evidence>
<dbReference type="InterPro" id="IPR003439">
    <property type="entry name" value="ABC_transporter-like_ATP-bd"/>
</dbReference>
<evidence type="ECO:0000256" key="5">
    <source>
        <dbReference type="ARBA" id="ARBA00022840"/>
    </source>
</evidence>
<dbReference type="GO" id="GO:0005524">
    <property type="term" value="F:ATP binding"/>
    <property type="evidence" value="ECO:0007669"/>
    <property type="project" value="UniProtKB-KW"/>
</dbReference>
<dbReference type="Proteomes" id="UP001155483">
    <property type="component" value="Unassembled WGS sequence"/>
</dbReference>
<keyword evidence="9" id="KW-1185">Reference proteome</keyword>
<accession>A0A9X2XXV7</accession>
<dbReference type="SUPFAM" id="SSF52540">
    <property type="entry name" value="P-loop containing nucleoside triphosphate hydrolases"/>
    <property type="match status" value="1"/>
</dbReference>
<name>A0A9X2XXV7_9BACT</name>
<dbReference type="InterPro" id="IPR050166">
    <property type="entry name" value="ABC_transporter_ATP-bind"/>
</dbReference>
<dbReference type="PANTHER" id="PTHR42788:SF7">
    <property type="entry name" value="NITRATE ABC TRANSPORTER ATP-BINDING PROTEIN"/>
    <property type="match status" value="1"/>
</dbReference>
<comment type="subcellular location">
    <subcellularLocation>
        <location evidence="1">Cell membrane</location>
        <topology evidence="1">Peripheral membrane protein</topology>
    </subcellularLocation>
</comment>
<feature type="domain" description="ABC transporter" evidence="7">
    <location>
        <begin position="40"/>
        <end position="275"/>
    </location>
</feature>
<reference evidence="8" key="2">
    <citation type="submission" date="2023-04" db="EMBL/GenBank/DDBJ databases">
        <title>Paracnuella aquatica gen. nov., sp. nov., a member of the family Chitinophagaceae isolated from a hot spring.</title>
        <authorList>
            <person name="Wang C."/>
        </authorList>
    </citation>
    <scope>NUCLEOTIDE SEQUENCE</scope>
    <source>
        <strain evidence="8">LB-8</strain>
    </source>
</reference>
<sequence length="306" mass="33640">METLNNKVQAHNIDPQKQSRIKERVADAIIGPLLNPALSIDVKNVTVSFPTAKGVYTAVKDIDLQIRKGEIVALIGHSGCGKSTLMGMISGMVKPSNGEVIANGKKVSGPGPDRGIVFQNYSLLPWLTVFQNIYEAVDSAIKTGSSAQKKKIVEENLKMVNLWAHKDKLPGQLSGGMKQRVAIARAFAINPSILLLDEPFGALDALTKSSMHVELLKLWNLDNREKTIVLVTHDIEEAIFLADRVVVLNNGPAATIKEIVDVPLERPRNKKDIVHDPVYMDIHDKLMGLLIDKFSIEDINDMKKTA</sequence>
<dbReference type="InterPro" id="IPR003593">
    <property type="entry name" value="AAA+_ATPase"/>
</dbReference>
<evidence type="ECO:0000259" key="7">
    <source>
        <dbReference type="PROSITE" id="PS50893"/>
    </source>
</evidence>
<keyword evidence="6" id="KW-0472">Membrane</keyword>
<gene>
    <name evidence="8" type="ORF">OCK74_16755</name>
</gene>
<evidence type="ECO:0000313" key="8">
    <source>
        <dbReference type="EMBL" id="MCU7550771.1"/>
    </source>
</evidence>
<dbReference type="EMBL" id="JAOTIF010000015">
    <property type="protein sequence ID" value="MCU7550771.1"/>
    <property type="molecule type" value="Genomic_DNA"/>
</dbReference>
<reference evidence="8" key="1">
    <citation type="submission" date="2022-09" db="EMBL/GenBank/DDBJ databases">
        <authorList>
            <person name="Yuan C."/>
            <person name="Ke Z."/>
        </authorList>
    </citation>
    <scope>NUCLEOTIDE SEQUENCE</scope>
    <source>
        <strain evidence="8">LB-8</strain>
    </source>
</reference>
<dbReference type="NCBIfam" id="TIGR01184">
    <property type="entry name" value="ntrCD"/>
    <property type="match status" value="1"/>
</dbReference>
<evidence type="ECO:0000256" key="6">
    <source>
        <dbReference type="ARBA" id="ARBA00023136"/>
    </source>
</evidence>
<evidence type="ECO:0000256" key="3">
    <source>
        <dbReference type="ARBA" id="ARBA00022475"/>
    </source>
</evidence>
<comment type="caution">
    <text evidence="8">The sequence shown here is derived from an EMBL/GenBank/DDBJ whole genome shotgun (WGS) entry which is preliminary data.</text>
</comment>
<dbReference type="Gene3D" id="3.40.50.300">
    <property type="entry name" value="P-loop containing nucleotide triphosphate hydrolases"/>
    <property type="match status" value="1"/>
</dbReference>
<organism evidence="8 9">
    <name type="scientific">Paraflavisolibacter caeni</name>
    <dbReference type="NCBI Taxonomy" id="2982496"/>
    <lineage>
        <taxon>Bacteria</taxon>
        <taxon>Pseudomonadati</taxon>
        <taxon>Bacteroidota</taxon>
        <taxon>Chitinophagia</taxon>
        <taxon>Chitinophagales</taxon>
        <taxon>Chitinophagaceae</taxon>
        <taxon>Paraflavisolibacter</taxon>
    </lineage>
</organism>
<keyword evidence="3" id="KW-1003">Cell membrane</keyword>
<proteinExistence type="predicted"/>
<evidence type="ECO:0000256" key="4">
    <source>
        <dbReference type="ARBA" id="ARBA00022741"/>
    </source>
</evidence>
<dbReference type="PANTHER" id="PTHR42788">
    <property type="entry name" value="TAURINE IMPORT ATP-BINDING PROTEIN-RELATED"/>
    <property type="match status" value="1"/>
</dbReference>
<dbReference type="Pfam" id="PF00005">
    <property type="entry name" value="ABC_tran"/>
    <property type="match status" value="1"/>
</dbReference>
<keyword evidence="5 8" id="KW-0067">ATP-binding</keyword>
<dbReference type="GO" id="GO:0016887">
    <property type="term" value="F:ATP hydrolysis activity"/>
    <property type="evidence" value="ECO:0007669"/>
    <property type="project" value="InterPro"/>
</dbReference>
<dbReference type="PROSITE" id="PS00211">
    <property type="entry name" value="ABC_TRANSPORTER_1"/>
    <property type="match status" value="1"/>
</dbReference>
<keyword evidence="2" id="KW-0813">Transport</keyword>
<dbReference type="SMART" id="SM00382">
    <property type="entry name" value="AAA"/>
    <property type="match status" value="1"/>
</dbReference>
<dbReference type="GO" id="GO:0005886">
    <property type="term" value="C:plasma membrane"/>
    <property type="evidence" value="ECO:0007669"/>
    <property type="project" value="UniProtKB-SubCell"/>
</dbReference>
<dbReference type="GO" id="GO:0015112">
    <property type="term" value="F:nitrate transmembrane transporter activity"/>
    <property type="evidence" value="ECO:0007669"/>
    <property type="project" value="InterPro"/>
</dbReference>
<evidence type="ECO:0000256" key="1">
    <source>
        <dbReference type="ARBA" id="ARBA00004202"/>
    </source>
</evidence>
<protein>
    <submittedName>
        <fullName evidence="8">ABC transporter ATP-binding protein</fullName>
    </submittedName>
</protein>
<dbReference type="PROSITE" id="PS50893">
    <property type="entry name" value="ABC_TRANSPORTER_2"/>
    <property type="match status" value="1"/>
</dbReference>
<dbReference type="InterPro" id="IPR017871">
    <property type="entry name" value="ABC_transporter-like_CS"/>
</dbReference>
<dbReference type="InterPro" id="IPR027417">
    <property type="entry name" value="P-loop_NTPase"/>
</dbReference>
<dbReference type="CDD" id="cd03293">
    <property type="entry name" value="ABC_NrtD_SsuB_transporters"/>
    <property type="match status" value="1"/>
</dbReference>
<dbReference type="AlphaFoldDB" id="A0A9X2XXV7"/>
<dbReference type="RefSeq" id="WP_279298210.1">
    <property type="nucleotide sequence ID" value="NZ_JAOTIF010000015.1"/>
</dbReference>